<protein>
    <submittedName>
        <fullName evidence="3">Uncharacterized protein</fullName>
    </submittedName>
</protein>
<organism evidence="3 4">
    <name type="scientific">Streptomyces cylindrosporus</name>
    <dbReference type="NCBI Taxonomy" id="2927583"/>
    <lineage>
        <taxon>Bacteria</taxon>
        <taxon>Bacillati</taxon>
        <taxon>Actinomycetota</taxon>
        <taxon>Actinomycetes</taxon>
        <taxon>Kitasatosporales</taxon>
        <taxon>Streptomycetaceae</taxon>
        <taxon>Streptomyces</taxon>
    </lineage>
</organism>
<feature type="compositionally biased region" description="Low complexity" evidence="1">
    <location>
        <begin position="182"/>
        <end position="198"/>
    </location>
</feature>
<keyword evidence="2" id="KW-0472">Membrane</keyword>
<feature type="compositionally biased region" description="Pro residues" evidence="1">
    <location>
        <begin position="251"/>
        <end position="266"/>
    </location>
</feature>
<evidence type="ECO:0000256" key="2">
    <source>
        <dbReference type="SAM" id="Phobius"/>
    </source>
</evidence>
<dbReference type="Proteomes" id="UP001165269">
    <property type="component" value="Unassembled WGS sequence"/>
</dbReference>
<evidence type="ECO:0000256" key="1">
    <source>
        <dbReference type="SAM" id="MobiDB-lite"/>
    </source>
</evidence>
<evidence type="ECO:0000313" key="4">
    <source>
        <dbReference type="Proteomes" id="UP001165269"/>
    </source>
</evidence>
<dbReference type="EMBL" id="JALDAY010000015">
    <property type="protein sequence ID" value="MCI3277456.1"/>
    <property type="molecule type" value="Genomic_DNA"/>
</dbReference>
<accession>A0ABS9YNP3</accession>
<dbReference type="RefSeq" id="WP_242775173.1">
    <property type="nucleotide sequence ID" value="NZ_JALDAY010000015.1"/>
</dbReference>
<feature type="compositionally biased region" description="Low complexity" evidence="1">
    <location>
        <begin position="152"/>
        <end position="165"/>
    </location>
</feature>
<feature type="compositionally biased region" description="Low complexity" evidence="1">
    <location>
        <begin position="236"/>
        <end position="250"/>
    </location>
</feature>
<reference evidence="3" key="1">
    <citation type="submission" date="2022-03" db="EMBL/GenBank/DDBJ databases">
        <title>Streptomyces 7R015 and 7R016 isolated from Barleria lupulina in Thailand.</title>
        <authorList>
            <person name="Kanchanasin P."/>
            <person name="Phongsopitanun W."/>
            <person name="Tanasupawat S."/>
        </authorList>
    </citation>
    <scope>NUCLEOTIDE SEQUENCE</scope>
    <source>
        <strain evidence="3">7R015</strain>
    </source>
</reference>
<name>A0ABS9YNP3_9ACTN</name>
<keyword evidence="4" id="KW-1185">Reference proteome</keyword>
<feature type="region of interest" description="Disordered" evidence="1">
    <location>
        <begin position="61"/>
        <end position="85"/>
    </location>
</feature>
<feature type="compositionally biased region" description="Pro residues" evidence="1">
    <location>
        <begin position="166"/>
        <end position="176"/>
    </location>
</feature>
<sequence>MTAVIVAGALGVIIITGGLFLRRLLGQLAELRRQITGIDRQMRAQRAHVTFLRYLLTDSEDEEPPEQAAVVNGNPEPAPAVSETEPVRRKKHLRLYIGGLAAAVAMVGTVCRDALRYHRGQFIGAITGAAVTAATVTMVTVQPWSDDADGGARSSAPTAAPSATFWPPPTIQPPQPGLATRSPSPSASGPEPSLSASATPSQSNLPSPMDTSSLVPVGDASPVESASTPGQGEASGGSSPTVTPGGSTPPTESPPVAPPAESPPPEQTANSALCLIADVAPVLDVEACLLRL</sequence>
<comment type="caution">
    <text evidence="3">The sequence shown here is derived from an EMBL/GenBank/DDBJ whole genome shotgun (WGS) entry which is preliminary data.</text>
</comment>
<feature type="transmembrane region" description="Helical" evidence="2">
    <location>
        <begin position="121"/>
        <end position="141"/>
    </location>
</feature>
<feature type="transmembrane region" description="Helical" evidence="2">
    <location>
        <begin position="6"/>
        <end position="25"/>
    </location>
</feature>
<feature type="compositionally biased region" description="Polar residues" evidence="1">
    <location>
        <begin position="199"/>
        <end position="214"/>
    </location>
</feature>
<keyword evidence="2" id="KW-0812">Transmembrane</keyword>
<evidence type="ECO:0000313" key="3">
    <source>
        <dbReference type="EMBL" id="MCI3277456.1"/>
    </source>
</evidence>
<keyword evidence="2" id="KW-1133">Transmembrane helix</keyword>
<feature type="region of interest" description="Disordered" evidence="1">
    <location>
        <begin position="146"/>
        <end position="269"/>
    </location>
</feature>
<proteinExistence type="predicted"/>
<gene>
    <name evidence="3" type="ORF">MQP27_40950</name>
</gene>